<dbReference type="GO" id="GO:0016020">
    <property type="term" value="C:membrane"/>
    <property type="evidence" value="ECO:0007669"/>
    <property type="project" value="InterPro"/>
</dbReference>
<sequence>MDSRNRKRKHNDRSPRSRRLASRRPEAVEKPPAIDPGLYIQAHEADIVRGPQAWDAARSLEVKITEENGKRVVRPGSALIQWKPSRGQNDVWEEDEYMSLVGKDAEREQEQDSEGIWVDRYDARLLLDTLPEAPPASTISPPGSPSGWSDLPSDAEDTFFFSRAEADDFRREKRRRLIDQSREERLRALHAEAGEDDDGAPAERWGGSDEEPDDAQRELMRRTAAHILGSPNPAQLELRILANHGADARFAFLRGRWARAWRTAKGRARLEKEQEGQRRAAAAKPASALGGLAGYGDSDAEDSEKTDVAASAMPSGDAEDASAESAEEAAKRARRERAREWAEKRRAVKDAAVEDNAT</sequence>
<keyword evidence="4" id="KW-1185">Reference proteome</keyword>
<reference evidence="3 4" key="1">
    <citation type="submission" date="2016-07" db="EMBL/GenBank/DDBJ databases">
        <title>Draft genome of the white-rot fungus Obba rivulosa 3A-2.</title>
        <authorList>
            <consortium name="DOE Joint Genome Institute"/>
            <person name="Miettinen O."/>
            <person name="Riley R."/>
            <person name="Acob R."/>
            <person name="Barry K."/>
            <person name="Cullen D."/>
            <person name="De Vries R."/>
            <person name="Hainaut M."/>
            <person name="Hatakka A."/>
            <person name="Henrissat B."/>
            <person name="Hilden K."/>
            <person name="Kuo R."/>
            <person name="Labutti K."/>
            <person name="Lipzen A."/>
            <person name="Makela M.R."/>
            <person name="Sandor L."/>
            <person name="Spatafora J.W."/>
            <person name="Grigoriev I.V."/>
            <person name="Hibbett D.S."/>
        </authorList>
    </citation>
    <scope>NUCLEOTIDE SEQUENCE [LARGE SCALE GENOMIC DNA]</scope>
    <source>
        <strain evidence="3 4">3A-2</strain>
    </source>
</reference>
<dbReference type="Proteomes" id="UP000250043">
    <property type="component" value="Unassembled WGS sequence"/>
</dbReference>
<evidence type="ECO:0000313" key="3">
    <source>
        <dbReference type="EMBL" id="OCH85857.1"/>
    </source>
</evidence>
<dbReference type="AlphaFoldDB" id="A0A8E2DGE2"/>
<proteinExistence type="predicted"/>
<keyword evidence="1" id="KW-0597">Phosphoprotein</keyword>
<evidence type="ECO:0000256" key="2">
    <source>
        <dbReference type="SAM" id="MobiDB-lite"/>
    </source>
</evidence>
<evidence type="ECO:0000313" key="4">
    <source>
        <dbReference type="Proteomes" id="UP000250043"/>
    </source>
</evidence>
<feature type="compositionally biased region" description="Acidic residues" evidence="2">
    <location>
        <begin position="317"/>
        <end position="327"/>
    </location>
</feature>
<dbReference type="InterPro" id="IPR003980">
    <property type="entry name" value="Histamine_H3_rcpt"/>
</dbReference>
<feature type="region of interest" description="Disordered" evidence="2">
    <location>
        <begin position="132"/>
        <end position="154"/>
    </location>
</feature>
<feature type="region of interest" description="Disordered" evidence="2">
    <location>
        <begin position="1"/>
        <end position="35"/>
    </location>
</feature>
<evidence type="ECO:0008006" key="5">
    <source>
        <dbReference type="Google" id="ProtNLM"/>
    </source>
</evidence>
<dbReference type="PRINTS" id="PR01471">
    <property type="entry name" value="HISTAMINEH3R"/>
</dbReference>
<name>A0A8E2DGE2_9APHY</name>
<dbReference type="GO" id="GO:0004969">
    <property type="term" value="F:histamine receptor activity"/>
    <property type="evidence" value="ECO:0007669"/>
    <property type="project" value="InterPro"/>
</dbReference>
<accession>A0A8E2DGE2</accession>
<feature type="region of interest" description="Disordered" evidence="2">
    <location>
        <begin position="266"/>
        <end position="358"/>
    </location>
</feature>
<feature type="compositionally biased region" description="Basic and acidic residues" evidence="2">
    <location>
        <begin position="337"/>
        <end position="352"/>
    </location>
</feature>
<gene>
    <name evidence="3" type="ORF">OBBRIDRAFT_784227</name>
</gene>
<feature type="compositionally biased region" description="Low complexity" evidence="2">
    <location>
        <begin position="280"/>
        <end position="290"/>
    </location>
</feature>
<evidence type="ECO:0000256" key="1">
    <source>
        <dbReference type="ARBA" id="ARBA00022553"/>
    </source>
</evidence>
<protein>
    <recommendedName>
        <fullName evidence="5">SURP motif domain-containing protein</fullName>
    </recommendedName>
</protein>
<dbReference type="OrthoDB" id="2552978at2759"/>
<feature type="compositionally biased region" description="Basic residues" evidence="2">
    <location>
        <begin position="1"/>
        <end position="22"/>
    </location>
</feature>
<feature type="region of interest" description="Disordered" evidence="2">
    <location>
        <begin position="189"/>
        <end position="216"/>
    </location>
</feature>
<organism evidence="3 4">
    <name type="scientific">Obba rivulosa</name>
    <dbReference type="NCBI Taxonomy" id="1052685"/>
    <lineage>
        <taxon>Eukaryota</taxon>
        <taxon>Fungi</taxon>
        <taxon>Dikarya</taxon>
        <taxon>Basidiomycota</taxon>
        <taxon>Agaricomycotina</taxon>
        <taxon>Agaricomycetes</taxon>
        <taxon>Polyporales</taxon>
        <taxon>Gelatoporiaceae</taxon>
        <taxon>Obba</taxon>
    </lineage>
</organism>
<feature type="compositionally biased region" description="Basic and acidic residues" evidence="2">
    <location>
        <begin position="268"/>
        <end position="278"/>
    </location>
</feature>
<dbReference type="EMBL" id="KV722559">
    <property type="protein sequence ID" value="OCH85857.1"/>
    <property type="molecule type" value="Genomic_DNA"/>
</dbReference>